<keyword evidence="3" id="KW-1185">Reference proteome</keyword>
<name>A0A085LLB4_9BILA</name>
<accession>A0A085LLB4</accession>
<evidence type="ECO:0000313" key="2">
    <source>
        <dbReference type="EMBL" id="KFD67158.1"/>
    </source>
</evidence>
<dbReference type="Proteomes" id="UP000030764">
    <property type="component" value="Unassembled WGS sequence"/>
</dbReference>
<evidence type="ECO:0000313" key="3">
    <source>
        <dbReference type="Proteomes" id="UP000030764"/>
    </source>
</evidence>
<dbReference type="AlphaFoldDB" id="A0A085LLB4"/>
<dbReference type="EMBL" id="KL367517">
    <property type="protein sequence ID" value="KFD67158.1"/>
    <property type="molecule type" value="Genomic_DNA"/>
</dbReference>
<organism evidence="1 3">
    <name type="scientific">Trichuris suis</name>
    <name type="common">pig whipworm</name>
    <dbReference type="NCBI Taxonomy" id="68888"/>
    <lineage>
        <taxon>Eukaryota</taxon>
        <taxon>Metazoa</taxon>
        <taxon>Ecdysozoa</taxon>
        <taxon>Nematoda</taxon>
        <taxon>Enoplea</taxon>
        <taxon>Dorylaimia</taxon>
        <taxon>Trichinellida</taxon>
        <taxon>Trichuridae</taxon>
        <taxon>Trichuris</taxon>
    </lineage>
</organism>
<evidence type="ECO:0000313" key="1">
    <source>
        <dbReference type="EMBL" id="KFD45760.1"/>
    </source>
</evidence>
<dbReference type="EMBL" id="KL363430">
    <property type="protein sequence ID" value="KFD45760.1"/>
    <property type="molecule type" value="Genomic_DNA"/>
</dbReference>
<protein>
    <submittedName>
        <fullName evidence="1">Uncharacterized protein</fullName>
    </submittedName>
</protein>
<gene>
    <name evidence="1" type="ORF">M513_13366</name>
    <name evidence="2" type="ORF">M514_13366</name>
</gene>
<sequence>MPRACESMTAFGTGISLLNAQLIVSGNTARSTSLGRPNCWQLVDANTNCSSWISSFSAPMGTKAFPQFGPLEGLSEV</sequence>
<dbReference type="Proteomes" id="UP000030758">
    <property type="component" value="Unassembled WGS sequence"/>
</dbReference>
<proteinExistence type="predicted"/>
<reference evidence="1 3" key="1">
    <citation type="journal article" date="2014" name="Nat. Genet.">
        <title>Genome and transcriptome of the porcine whipworm Trichuris suis.</title>
        <authorList>
            <person name="Jex A.R."/>
            <person name="Nejsum P."/>
            <person name="Schwarz E.M."/>
            <person name="Hu L."/>
            <person name="Young N.D."/>
            <person name="Hall R.S."/>
            <person name="Korhonen P.K."/>
            <person name="Liao S."/>
            <person name="Thamsborg S."/>
            <person name="Xia J."/>
            <person name="Xu P."/>
            <person name="Wang S."/>
            <person name="Scheerlinck J.P."/>
            <person name="Hofmann A."/>
            <person name="Sternberg P.W."/>
            <person name="Wang J."/>
            <person name="Gasser R.B."/>
        </authorList>
    </citation>
    <scope>NUCLEOTIDE SEQUENCE [LARGE SCALE GENOMIC DNA]</scope>
    <source>
        <strain evidence="2">DCEP-RM93F</strain>
        <strain evidence="1">DCEP-RM93M</strain>
    </source>
</reference>